<evidence type="ECO:0000256" key="1">
    <source>
        <dbReference type="RuleBase" id="RU363021"/>
    </source>
</evidence>
<dbReference type="InParanoid" id="A0A2J6SLJ5"/>
<comment type="subcellular location">
    <subcellularLocation>
        <location evidence="1">Mitochondrion inner membrane</location>
    </subcellularLocation>
</comment>
<dbReference type="InterPro" id="IPR019166">
    <property type="entry name" value="MIC26/MIC27"/>
</dbReference>
<accession>A0A2J6SLJ5</accession>
<dbReference type="PANTHER" id="PTHR28268:SF1">
    <property type="entry name" value="MICOS SUBUNIT MIC26"/>
    <property type="match status" value="1"/>
</dbReference>
<name>A0A2J6SLJ5_9HELO</name>
<dbReference type="GeneID" id="36586783"/>
<evidence type="ECO:0000256" key="2">
    <source>
        <dbReference type="SAM" id="MobiDB-lite"/>
    </source>
</evidence>
<dbReference type="GO" id="GO:0044284">
    <property type="term" value="C:mitochondrial crista junction"/>
    <property type="evidence" value="ECO:0007669"/>
    <property type="project" value="TreeGrafter"/>
</dbReference>
<reference evidence="3 4" key="1">
    <citation type="submission" date="2016-04" db="EMBL/GenBank/DDBJ databases">
        <title>A degradative enzymes factory behind the ericoid mycorrhizal symbiosis.</title>
        <authorList>
            <consortium name="DOE Joint Genome Institute"/>
            <person name="Martino E."/>
            <person name="Morin E."/>
            <person name="Grelet G."/>
            <person name="Kuo A."/>
            <person name="Kohler A."/>
            <person name="Daghino S."/>
            <person name="Barry K."/>
            <person name="Choi C."/>
            <person name="Cichocki N."/>
            <person name="Clum A."/>
            <person name="Copeland A."/>
            <person name="Hainaut M."/>
            <person name="Haridas S."/>
            <person name="Labutti K."/>
            <person name="Lindquist E."/>
            <person name="Lipzen A."/>
            <person name="Khouja H.-R."/>
            <person name="Murat C."/>
            <person name="Ohm R."/>
            <person name="Olson A."/>
            <person name="Spatafora J."/>
            <person name="Veneault-Fourrey C."/>
            <person name="Henrissat B."/>
            <person name="Grigoriev I."/>
            <person name="Martin F."/>
            <person name="Perotto S."/>
        </authorList>
    </citation>
    <scope>NUCLEOTIDE SEQUENCE [LARGE SCALE GENOMIC DNA]</scope>
    <source>
        <strain evidence="3 4">E</strain>
    </source>
</reference>
<dbReference type="RefSeq" id="XP_024728531.1">
    <property type="nucleotide sequence ID" value="XM_024878706.1"/>
</dbReference>
<feature type="region of interest" description="Disordered" evidence="2">
    <location>
        <begin position="39"/>
        <end position="80"/>
    </location>
</feature>
<comment type="subunit">
    <text evidence="1">Component of the mitochondrial contact site and cristae organizing system (MICOS) complex.</text>
</comment>
<protein>
    <recommendedName>
        <fullName evidence="1">MICOS complex subunit</fullName>
    </recommendedName>
</protein>
<proteinExistence type="predicted"/>
<dbReference type="GO" id="GO:0061617">
    <property type="term" value="C:MICOS complex"/>
    <property type="evidence" value="ECO:0007669"/>
    <property type="project" value="UniProtKB-UniRule"/>
</dbReference>
<keyword evidence="1" id="KW-0999">Mitochondrion inner membrane</keyword>
<dbReference type="GO" id="GO:0042407">
    <property type="term" value="P:cristae formation"/>
    <property type="evidence" value="ECO:0007669"/>
    <property type="project" value="InterPro"/>
</dbReference>
<dbReference type="EMBL" id="KZ613912">
    <property type="protein sequence ID" value="PMD51627.1"/>
    <property type="molecule type" value="Genomic_DNA"/>
</dbReference>
<comment type="function">
    <text evidence="1">Component of the MICOS complex, a large protein complex of the mitochondrial inner membrane that plays crucial roles in the maintenance of crista junctions, inner membrane architecture, and formation of contact sites to the outer membrane.</text>
</comment>
<dbReference type="Proteomes" id="UP000235371">
    <property type="component" value="Unassembled WGS sequence"/>
</dbReference>
<gene>
    <name evidence="3" type="ORF">K444DRAFT_602015</name>
</gene>
<dbReference type="Pfam" id="PF09769">
    <property type="entry name" value="ApoO"/>
    <property type="match status" value="1"/>
</dbReference>
<dbReference type="PANTHER" id="PTHR28268">
    <property type="entry name" value="MICOS SUBUNIT MIC26"/>
    <property type="match status" value="1"/>
</dbReference>
<dbReference type="STRING" id="1095630.A0A2J6SLJ5"/>
<dbReference type="FunCoup" id="A0A2J6SLJ5">
    <property type="interactions" value="25"/>
</dbReference>
<dbReference type="InterPro" id="IPR033181">
    <property type="entry name" value="Mic26_fungi"/>
</dbReference>
<organism evidence="3 4">
    <name type="scientific">Hyaloscypha bicolor E</name>
    <dbReference type="NCBI Taxonomy" id="1095630"/>
    <lineage>
        <taxon>Eukaryota</taxon>
        <taxon>Fungi</taxon>
        <taxon>Dikarya</taxon>
        <taxon>Ascomycota</taxon>
        <taxon>Pezizomycotina</taxon>
        <taxon>Leotiomycetes</taxon>
        <taxon>Helotiales</taxon>
        <taxon>Hyaloscyphaceae</taxon>
        <taxon>Hyaloscypha</taxon>
        <taxon>Hyaloscypha bicolor</taxon>
    </lineage>
</organism>
<sequence>MASRLFLRQRFTPAATGAVVVGMALFPKTVLHAESVEGPNSRKPIYDEFETTPAPPAKTTPAAPPTGISEPPTKIRSPTPTDRLAVQIGKTRVFLHSHVAAAENKVNEFMDSVLHLEESFTSTIASLAPPPQSGEKLMPGSLYVLVAAMTGSIVSRNRNIFLRATVPLAVGIGAGWVVLPVTMRNVSDLLWKYEQRFPAIADGHIRTREGIEKTWRMARIHTQQAVNIVDDRVSSGREAVEGWVKKGK</sequence>
<dbReference type="AlphaFoldDB" id="A0A2J6SLJ5"/>
<keyword evidence="1" id="KW-0472">Membrane</keyword>
<evidence type="ECO:0000313" key="4">
    <source>
        <dbReference type="Proteomes" id="UP000235371"/>
    </source>
</evidence>
<keyword evidence="4" id="KW-1185">Reference proteome</keyword>
<feature type="compositionally biased region" description="Pro residues" evidence="2">
    <location>
        <begin position="53"/>
        <end position="64"/>
    </location>
</feature>
<dbReference type="OrthoDB" id="2399148at2759"/>
<keyword evidence="1" id="KW-0496">Mitochondrion</keyword>
<evidence type="ECO:0000313" key="3">
    <source>
        <dbReference type="EMBL" id="PMD51627.1"/>
    </source>
</evidence>